<feature type="binding site" evidence="5">
    <location>
        <position position="267"/>
    </location>
    <ligand>
        <name>2-oxoglutarate</name>
        <dbReference type="ChEBI" id="CHEBI:16810"/>
    </ligand>
</feature>
<evidence type="ECO:0000256" key="6">
    <source>
        <dbReference type="PIRSR" id="PIRSR019543-2"/>
    </source>
</evidence>
<evidence type="ECO:0000313" key="8">
    <source>
        <dbReference type="EMBL" id="TDT33536.1"/>
    </source>
</evidence>
<dbReference type="Pfam" id="PF02668">
    <property type="entry name" value="TauD"/>
    <property type="match status" value="1"/>
</dbReference>
<comment type="caution">
    <text evidence="8">The sequence shown here is derived from an EMBL/GenBank/DDBJ whole genome shotgun (WGS) entry which is preliminary data.</text>
</comment>
<keyword evidence="2 6" id="KW-0479">Metal-binding</keyword>
<evidence type="ECO:0000256" key="2">
    <source>
        <dbReference type="ARBA" id="ARBA00022723"/>
    </source>
</evidence>
<dbReference type="InterPro" id="IPR003819">
    <property type="entry name" value="TauD/TfdA-like"/>
</dbReference>
<organism evidence="8 9">
    <name type="scientific">Naumannella halotolerans</name>
    <dbReference type="NCBI Taxonomy" id="993414"/>
    <lineage>
        <taxon>Bacteria</taxon>
        <taxon>Bacillati</taxon>
        <taxon>Actinomycetota</taxon>
        <taxon>Actinomycetes</taxon>
        <taxon>Propionibacteriales</taxon>
        <taxon>Propionibacteriaceae</taxon>
        <taxon>Naumannella</taxon>
    </lineage>
</organism>
<feature type="domain" description="TauD/TfdA-like" evidence="7">
    <location>
        <begin position="269"/>
        <end position="327"/>
    </location>
</feature>
<comment type="similarity">
    <text evidence="1">Belongs to the clavaminate synthase family.</text>
</comment>
<keyword evidence="9" id="KW-1185">Reference proteome</keyword>
<dbReference type="PIRSF" id="PIRSF019543">
    <property type="entry name" value="Clavaminate_syn"/>
    <property type="match status" value="1"/>
</dbReference>
<keyword evidence="8" id="KW-0223">Dioxygenase</keyword>
<evidence type="ECO:0000313" key="9">
    <source>
        <dbReference type="Proteomes" id="UP000295371"/>
    </source>
</evidence>
<reference evidence="8 9" key="1">
    <citation type="submission" date="2019-03" db="EMBL/GenBank/DDBJ databases">
        <title>Genomic Encyclopedia of Archaeal and Bacterial Type Strains, Phase II (KMG-II): from individual species to whole genera.</title>
        <authorList>
            <person name="Goeker M."/>
        </authorList>
    </citation>
    <scope>NUCLEOTIDE SEQUENCE [LARGE SCALE GENOMIC DNA]</scope>
    <source>
        <strain evidence="8 9">DSM 24323</strain>
    </source>
</reference>
<name>A0A4R7J9H2_9ACTN</name>
<proteinExistence type="inferred from homology"/>
<dbReference type="InterPro" id="IPR014503">
    <property type="entry name" value="Clavaminate_syn-like"/>
</dbReference>
<keyword evidence="3" id="KW-0560">Oxidoreductase</keyword>
<evidence type="ECO:0000256" key="5">
    <source>
        <dbReference type="PIRSR" id="PIRSR019543-1"/>
    </source>
</evidence>
<accession>A0A4R7J9H2</accession>
<sequence length="367" mass="40279">MSNLTLDHYSHLDTVVLAKPSDHDISVLSDTVESLYPELIDLDHAAAFDRMAAVGADLREKAPELAELLDKIASHSAYKATVLQLPPPADDELPPTPIDYRSQAENTLLKVGVFRGLILGMAGWYGYGYTSQQPGNVINDVIAIKKLSGVHGVSANAAAELGLHTEDASYNLADAVAEDGSRLPNDYDISPDWLTLQFLRNPDKVPTFVSAPDPNVLPDEIHALLREPWYINLTNPGQGGQDNNADLPQALLYDIPGKPETFIRANTANLIVVKDADPKAQEALDAFRGILADFAVDLPTDPGALVLIDNRRVLHGRRNYTEAKSPRWDGTDRWQQRVVCADDSVRVKSYEDAPRIINPQNLLARLK</sequence>
<dbReference type="GO" id="GO:0005506">
    <property type="term" value="F:iron ion binding"/>
    <property type="evidence" value="ECO:0007669"/>
    <property type="project" value="InterPro"/>
</dbReference>
<dbReference type="Gene3D" id="3.60.130.10">
    <property type="entry name" value="Clavaminate synthase-like"/>
    <property type="match status" value="1"/>
</dbReference>
<evidence type="ECO:0000256" key="3">
    <source>
        <dbReference type="ARBA" id="ARBA00023002"/>
    </source>
</evidence>
<dbReference type="Proteomes" id="UP000295371">
    <property type="component" value="Unassembled WGS sequence"/>
</dbReference>
<gene>
    <name evidence="8" type="ORF">CLV29_1158</name>
</gene>
<evidence type="ECO:0000259" key="7">
    <source>
        <dbReference type="Pfam" id="PF02668"/>
    </source>
</evidence>
<evidence type="ECO:0000256" key="4">
    <source>
        <dbReference type="ARBA" id="ARBA00023004"/>
    </source>
</evidence>
<dbReference type="InterPro" id="IPR042098">
    <property type="entry name" value="TauD-like_sf"/>
</dbReference>
<dbReference type="AlphaFoldDB" id="A0A4R7J9H2"/>
<dbReference type="EMBL" id="SOAW01000001">
    <property type="protein sequence ID" value="TDT33536.1"/>
    <property type="molecule type" value="Genomic_DNA"/>
</dbReference>
<feature type="binding site" evidence="5">
    <location>
        <position position="333"/>
    </location>
    <ligand>
        <name>2-oxoglutarate</name>
        <dbReference type="ChEBI" id="CHEBI:16810"/>
    </ligand>
</feature>
<protein>
    <submittedName>
        <fullName evidence="8">TfdA family taurine catabolism dioxygenase TauD</fullName>
    </submittedName>
</protein>
<dbReference type="OrthoDB" id="3872700at2"/>
<dbReference type="SUPFAM" id="SSF51197">
    <property type="entry name" value="Clavaminate synthase-like"/>
    <property type="match status" value="1"/>
</dbReference>
<evidence type="ECO:0000256" key="1">
    <source>
        <dbReference type="ARBA" id="ARBA00008425"/>
    </source>
</evidence>
<dbReference type="GO" id="GO:0051213">
    <property type="term" value="F:dioxygenase activity"/>
    <property type="evidence" value="ECO:0007669"/>
    <property type="project" value="UniProtKB-KW"/>
</dbReference>
<dbReference type="RefSeq" id="WP_133754035.1">
    <property type="nucleotide sequence ID" value="NZ_CP171129.1"/>
</dbReference>
<feature type="binding site" evidence="5">
    <location>
        <position position="337"/>
    </location>
    <ligand>
        <name>2-oxoglutarate</name>
        <dbReference type="ChEBI" id="CHEBI:16810"/>
    </ligand>
</feature>
<feature type="binding site" evidence="6">
    <location>
        <position position="315"/>
    </location>
    <ligand>
        <name>Fe cation</name>
        <dbReference type="ChEBI" id="CHEBI:24875"/>
    </ligand>
</feature>
<keyword evidence="4 6" id="KW-0408">Iron</keyword>